<evidence type="ECO:0000256" key="1">
    <source>
        <dbReference type="SAM" id="MobiDB-lite"/>
    </source>
</evidence>
<feature type="compositionally biased region" description="Basic residues" evidence="1">
    <location>
        <begin position="239"/>
        <end position="248"/>
    </location>
</feature>
<feature type="compositionally biased region" description="Low complexity" evidence="1">
    <location>
        <begin position="183"/>
        <end position="194"/>
    </location>
</feature>
<sequence>MSGQIFMAMRRGEAMPNYSKLEQQLLNADQLALTADSRQPALGNLDEAGLFSLISRLQSAVAEAGPVGADGQKLAADILTAALRRAHGERRKRGLKPVATATEKTGTPAAKPAAKRKPASPARKPAGRSKAETRKPDLRTGSRRVAKAVKPATAVSETVATQPKPASAAETAKPKPAPRKPKAAQPAPVAAPAPVTTVSAEDEKARKKAVRKAAKKAANVAEKEARKAVRKAEKEAVKAARKAAKKAAKAADKVARKAERQAADPAKSKAAKPKSDKPKADKSKSKS</sequence>
<organism evidence="2 3">
    <name type="scientific">Paracoccus caeni</name>
    <dbReference type="NCBI Taxonomy" id="657651"/>
    <lineage>
        <taxon>Bacteria</taxon>
        <taxon>Pseudomonadati</taxon>
        <taxon>Pseudomonadota</taxon>
        <taxon>Alphaproteobacteria</taxon>
        <taxon>Rhodobacterales</taxon>
        <taxon>Paracoccaceae</taxon>
        <taxon>Paracoccus</taxon>
    </lineage>
</organism>
<dbReference type="RefSeq" id="WP_200688784.1">
    <property type="nucleotide sequence ID" value="NZ_JAEPRQ010000008.1"/>
</dbReference>
<dbReference type="EMBL" id="JAEPRQ010000008">
    <property type="protein sequence ID" value="MBK4217735.1"/>
    <property type="molecule type" value="Genomic_DNA"/>
</dbReference>
<dbReference type="AlphaFoldDB" id="A0A934SHV6"/>
<evidence type="ECO:0000313" key="2">
    <source>
        <dbReference type="EMBL" id="MBK4217735.1"/>
    </source>
</evidence>
<keyword evidence="3" id="KW-1185">Reference proteome</keyword>
<reference evidence="2" key="1">
    <citation type="submission" date="2021-01" db="EMBL/GenBank/DDBJ databases">
        <title>Paracoccus amoyensis sp. nov., isolated from the surface seawater along the coast of Xiamen Island, China.</title>
        <authorList>
            <person name="Lyu L."/>
        </authorList>
    </citation>
    <scope>NUCLEOTIDE SEQUENCE</scope>
    <source>
        <strain evidence="2">MJ17</strain>
    </source>
</reference>
<feature type="compositionally biased region" description="Basic and acidic residues" evidence="1">
    <location>
        <begin position="249"/>
        <end position="262"/>
    </location>
</feature>
<feature type="region of interest" description="Disordered" evidence="1">
    <location>
        <begin position="86"/>
        <end position="287"/>
    </location>
</feature>
<protein>
    <submittedName>
        <fullName evidence="2">Uncharacterized protein</fullName>
    </submittedName>
</protein>
<name>A0A934SHV6_9RHOB</name>
<feature type="compositionally biased region" description="Basic residues" evidence="1">
    <location>
        <begin position="86"/>
        <end position="95"/>
    </location>
</feature>
<feature type="compositionally biased region" description="Low complexity" evidence="1">
    <location>
        <begin position="99"/>
        <end position="112"/>
    </location>
</feature>
<gene>
    <name evidence="2" type="ORF">JJJ17_17520</name>
</gene>
<feature type="compositionally biased region" description="Basic and acidic residues" evidence="1">
    <location>
        <begin position="129"/>
        <end position="140"/>
    </location>
</feature>
<accession>A0A934SHV6</accession>
<feature type="compositionally biased region" description="Basic and acidic residues" evidence="1">
    <location>
        <begin position="273"/>
        <end position="287"/>
    </location>
</feature>
<proteinExistence type="predicted"/>
<comment type="caution">
    <text evidence="2">The sequence shown here is derived from an EMBL/GenBank/DDBJ whole genome shotgun (WGS) entry which is preliminary data.</text>
</comment>
<feature type="compositionally biased region" description="Basic residues" evidence="1">
    <location>
        <begin position="206"/>
        <end position="215"/>
    </location>
</feature>
<feature type="compositionally biased region" description="Basic and acidic residues" evidence="1">
    <location>
        <begin position="221"/>
        <end position="238"/>
    </location>
</feature>
<dbReference type="Proteomes" id="UP000640485">
    <property type="component" value="Unassembled WGS sequence"/>
</dbReference>
<evidence type="ECO:0000313" key="3">
    <source>
        <dbReference type="Proteomes" id="UP000640485"/>
    </source>
</evidence>